<reference evidence="13" key="1">
    <citation type="submission" date="2021-06" db="EMBL/GenBank/DDBJ databases">
        <authorList>
            <consortium name="Wellcome Sanger Institute Data Sharing"/>
        </authorList>
    </citation>
    <scope>NUCLEOTIDE SEQUENCE [LARGE SCALE GENOMIC DNA]</scope>
</reference>
<keyword evidence="14" id="KW-1185">Reference proteome</keyword>
<evidence type="ECO:0000256" key="7">
    <source>
        <dbReference type="ARBA" id="ARBA00023136"/>
    </source>
</evidence>
<feature type="transmembrane region" description="Helical" evidence="10">
    <location>
        <begin position="1211"/>
        <end position="1233"/>
    </location>
</feature>
<evidence type="ECO:0000256" key="10">
    <source>
        <dbReference type="SAM" id="Phobius"/>
    </source>
</evidence>
<dbReference type="GO" id="GO:0005789">
    <property type="term" value="C:endoplasmic reticulum membrane"/>
    <property type="evidence" value="ECO:0007669"/>
    <property type="project" value="TreeGrafter"/>
</dbReference>
<proteinExistence type="predicted"/>
<name>A0A8C4X6G9_ERPCA</name>
<evidence type="ECO:0000259" key="12">
    <source>
        <dbReference type="Pfam" id="PF14662"/>
    </source>
</evidence>
<feature type="domain" description="KASH5-like coiled-coil" evidence="12">
    <location>
        <begin position="348"/>
        <end position="535"/>
    </location>
</feature>
<dbReference type="PANTHER" id="PTHR15352:SF3">
    <property type="entry name" value="INOSITOL 1,4,5-TRIPHOSPHATE RECEPTOR ASSOCIATED 2"/>
    <property type="match status" value="1"/>
</dbReference>
<keyword evidence="7 10" id="KW-0472">Membrane</keyword>
<evidence type="ECO:0000256" key="5">
    <source>
        <dbReference type="ARBA" id="ARBA00022989"/>
    </source>
</evidence>
<feature type="region of interest" description="Disordered" evidence="9">
    <location>
        <begin position="873"/>
        <end position="914"/>
    </location>
</feature>
<evidence type="ECO:0000256" key="8">
    <source>
        <dbReference type="SAM" id="Coils"/>
    </source>
</evidence>
<dbReference type="InterPro" id="IPR028168">
    <property type="entry name" value="KASH5_CC"/>
</dbReference>
<evidence type="ECO:0000256" key="6">
    <source>
        <dbReference type="ARBA" id="ARBA00023054"/>
    </source>
</evidence>
<dbReference type="InterPro" id="IPR008677">
    <property type="entry name" value="MRVI1"/>
</dbReference>
<evidence type="ECO:0000256" key="1">
    <source>
        <dbReference type="ARBA" id="ARBA00004167"/>
    </source>
</evidence>
<dbReference type="InterPro" id="IPR039508">
    <property type="entry name" value="KASH5_EF-hand-like_dom"/>
</dbReference>
<evidence type="ECO:0000256" key="3">
    <source>
        <dbReference type="ARBA" id="ARBA00022490"/>
    </source>
</evidence>
<organism evidence="13 14">
    <name type="scientific">Erpetoichthys calabaricus</name>
    <name type="common">Rope fish</name>
    <name type="synonym">Calamoichthys calabaricus</name>
    <dbReference type="NCBI Taxonomy" id="27687"/>
    <lineage>
        <taxon>Eukaryota</taxon>
        <taxon>Metazoa</taxon>
        <taxon>Chordata</taxon>
        <taxon>Craniata</taxon>
        <taxon>Vertebrata</taxon>
        <taxon>Euteleostomi</taxon>
        <taxon>Actinopterygii</taxon>
        <taxon>Polypteriformes</taxon>
        <taxon>Polypteridae</taxon>
        <taxon>Erpetoichthys</taxon>
    </lineage>
</organism>
<evidence type="ECO:0000256" key="9">
    <source>
        <dbReference type="SAM" id="MobiDB-lite"/>
    </source>
</evidence>
<dbReference type="Proteomes" id="UP000694620">
    <property type="component" value="Chromosome 1"/>
</dbReference>
<feature type="domain" description="Protein KASH5 EF-hand-like" evidence="11">
    <location>
        <begin position="228"/>
        <end position="292"/>
    </location>
</feature>
<evidence type="ECO:0000256" key="4">
    <source>
        <dbReference type="ARBA" id="ARBA00022692"/>
    </source>
</evidence>
<accession>A0A8C4X6G9</accession>
<reference evidence="13" key="3">
    <citation type="submission" date="2025-09" db="UniProtKB">
        <authorList>
            <consortium name="Ensembl"/>
        </authorList>
    </citation>
    <scope>IDENTIFICATION</scope>
</reference>
<evidence type="ECO:0000256" key="2">
    <source>
        <dbReference type="ARBA" id="ARBA00004496"/>
    </source>
</evidence>
<comment type="subcellular location">
    <subcellularLocation>
        <location evidence="2">Cytoplasm</location>
    </subcellularLocation>
    <subcellularLocation>
        <location evidence="1">Membrane</location>
        <topology evidence="1">Single-pass membrane protein</topology>
    </subcellularLocation>
</comment>
<evidence type="ECO:0000313" key="13">
    <source>
        <dbReference type="Ensembl" id="ENSECRP00000008274.1"/>
    </source>
</evidence>
<keyword evidence="5 10" id="KW-1133">Transmembrane helix</keyword>
<evidence type="ECO:0000313" key="14">
    <source>
        <dbReference type="Proteomes" id="UP000694620"/>
    </source>
</evidence>
<dbReference type="Ensembl" id="ENSECRT00000008409.1">
    <property type="protein sequence ID" value="ENSECRP00000008274.1"/>
    <property type="gene ID" value="ENSECRG00000005524.1"/>
</dbReference>
<keyword evidence="3" id="KW-0963">Cytoplasm</keyword>
<sequence length="1269" mass="142918">MMNMAVENGSSQKRHNPVDSICRKIQTIQRLDQEANPTLQIPKFLSRNFDSPQTNPKKNLEVILKNRTIKDEKDLLFFSSPDGDKLNYRETPDKSSCLQWSINRQSPANATYTISSMKDDQSTLPWPWTRSCSTPATLPRESCFTFQQSSIGNSAECKSIFFDKLDNNLGSPMLCNVSSRVHSQKSRQSFVVKRLSLGEDTASRTRTETRIDGSTEVSLISEEDLLDTIFYACDTLRRGKVVVSRIVDYLRHTTSRGSEDSGLEELCNMLDPEHRDISIDLDTYRAIMKEWIEDCRNKGNTSLAASTTGESSQILRENLLPAARSVPLNVTIGSLEAFGGEVSRGDLETSDLVYCVADLQFNNQKLLDEMRKMKHAVETTEEANHKLVEEIEKLRAYARSGQQAVTKMKELKEELEELKVNLSQAEENRVKSAARSKQLEKDNQSLISQINLLEEENLRNTENINSLQKKLNDLCNINADLQVQIHSLESVLSEKNVLLRNKNTHIEELHGTISEYSSLIELLRNEKNKLETRIQLVQQDLATRTMGISGVCVLNRTLSGSLHSELTLAQQSPEPYGKERTSISSLDETLDRDIFMFLQSPEPDQMCAEFKNIIQKLTSDFSQDAGVVATYFKHLTETQIGNEVQKKTLEALTREMEEKRDTWIQNLQQLEQHKSSLEKELLKMGSSIQGSRAEIATLKKDLSSRLRELEAQKRLQEEAEYSVRSHCEMKEAASQTEPADLMLPNVPEEETRGCKQMGLTSSSPGLVDNQSPLLLGCQALQNNFKDEFNPACSSEEALLSGHICQETKLDHMGDAELLITSGSPEEASVRNKVEVDAGIGEVSGDRQLFDGDLQSPDKSMAMVKNMDAIQENEGQICESSSISDKDSSVTENETQNEASASKKNDNGSASPSDLNDKEIEAEFHRLSLGFKCDMFTLEKRFRLEERSRYLAEENLKKEVNSCKELIEALAPFCKDNNQTGEILDRLQKNIDVLIKSMNRVATNSEMLGAIHQESRVSKAVEIMIQHVENLKRMYAKEHAELEELKQNLLENERSFGSYLERDNLGGKKLPNSQYNKPNSQRRVSIAAIPRNIGNAVHFELPKLHETVGGDVQSRRPHTWKGLGGKQYTRPTLQRFISTSTWAEADELSLNKGPEQETEITPRVEKREEVQERKASLSEKGNKISIASTIYNSLFSHIADYRQNFTKPTKGLWISLFMIVLFAAFIGLIAGFALQPAADAAPVGTGDSWVAIQQLLWPYTGLRHHGQPPV</sequence>
<evidence type="ECO:0000259" key="11">
    <source>
        <dbReference type="Pfam" id="PF14658"/>
    </source>
</evidence>
<dbReference type="Pfam" id="PF14658">
    <property type="entry name" value="EF-hand_9"/>
    <property type="match status" value="1"/>
</dbReference>
<dbReference type="Pfam" id="PF05781">
    <property type="entry name" value="MRVI1"/>
    <property type="match status" value="1"/>
</dbReference>
<feature type="coiled-coil region" evidence="8">
    <location>
        <begin position="642"/>
        <end position="719"/>
    </location>
</feature>
<feature type="region of interest" description="Disordered" evidence="9">
    <location>
        <begin position="1061"/>
        <end position="1081"/>
    </location>
</feature>
<feature type="coiled-coil region" evidence="8">
    <location>
        <begin position="356"/>
        <end position="540"/>
    </location>
</feature>
<reference evidence="13" key="2">
    <citation type="submission" date="2025-08" db="UniProtKB">
        <authorList>
            <consortium name="Ensembl"/>
        </authorList>
    </citation>
    <scope>IDENTIFICATION</scope>
</reference>
<feature type="coiled-coil region" evidence="8">
    <location>
        <begin position="983"/>
        <end position="1054"/>
    </location>
</feature>
<dbReference type="AlphaFoldDB" id="A0A8C4X6G9"/>
<dbReference type="PANTHER" id="PTHR15352">
    <property type="entry name" value="LYMPHOID-RESTRICTED MEMBRANE PROTEIN, JAW1"/>
    <property type="match status" value="1"/>
</dbReference>
<dbReference type="GeneTree" id="ENSGT00530000063722"/>
<protein>
    <submittedName>
        <fullName evidence="13">Lymphoid-restricted membrane protein-like</fullName>
    </submittedName>
</protein>
<keyword evidence="4 10" id="KW-0812">Transmembrane</keyword>
<keyword evidence="6 8" id="KW-0175">Coiled coil</keyword>
<feature type="compositionally biased region" description="Polar residues" evidence="9">
    <location>
        <begin position="1070"/>
        <end position="1081"/>
    </location>
</feature>
<dbReference type="Pfam" id="PF14662">
    <property type="entry name" value="KASH_CCD"/>
    <property type="match status" value="1"/>
</dbReference>
<feature type="compositionally biased region" description="Polar residues" evidence="9">
    <location>
        <begin position="889"/>
        <end position="899"/>
    </location>
</feature>